<organism evidence="1">
    <name type="scientific">Arundo donax</name>
    <name type="common">Giant reed</name>
    <name type="synonym">Donax arundinaceus</name>
    <dbReference type="NCBI Taxonomy" id="35708"/>
    <lineage>
        <taxon>Eukaryota</taxon>
        <taxon>Viridiplantae</taxon>
        <taxon>Streptophyta</taxon>
        <taxon>Embryophyta</taxon>
        <taxon>Tracheophyta</taxon>
        <taxon>Spermatophyta</taxon>
        <taxon>Magnoliopsida</taxon>
        <taxon>Liliopsida</taxon>
        <taxon>Poales</taxon>
        <taxon>Poaceae</taxon>
        <taxon>PACMAD clade</taxon>
        <taxon>Arundinoideae</taxon>
        <taxon>Arundineae</taxon>
        <taxon>Arundo</taxon>
    </lineage>
</organism>
<accession>A0A0A8XSK9</accession>
<dbReference type="AlphaFoldDB" id="A0A0A8XSK9"/>
<reference evidence="1" key="1">
    <citation type="submission" date="2014-09" db="EMBL/GenBank/DDBJ databases">
        <authorList>
            <person name="Magalhaes I.L.F."/>
            <person name="Oliveira U."/>
            <person name="Santos F.R."/>
            <person name="Vidigal T.H.D.A."/>
            <person name="Brescovit A.D."/>
            <person name="Santos A.J."/>
        </authorList>
    </citation>
    <scope>NUCLEOTIDE SEQUENCE</scope>
    <source>
        <tissue evidence="1">Shoot tissue taken approximately 20 cm above the soil surface</tissue>
    </source>
</reference>
<reference evidence="1" key="2">
    <citation type="journal article" date="2015" name="Data Brief">
        <title>Shoot transcriptome of the giant reed, Arundo donax.</title>
        <authorList>
            <person name="Barrero R.A."/>
            <person name="Guerrero F.D."/>
            <person name="Moolhuijzen P."/>
            <person name="Goolsby J.A."/>
            <person name="Tidwell J."/>
            <person name="Bellgard S.E."/>
            <person name="Bellgard M.I."/>
        </authorList>
    </citation>
    <scope>NUCLEOTIDE SEQUENCE</scope>
    <source>
        <tissue evidence="1">Shoot tissue taken approximately 20 cm above the soil surface</tissue>
    </source>
</reference>
<dbReference type="EMBL" id="GBRH01282270">
    <property type="protein sequence ID" value="JAD15625.1"/>
    <property type="molecule type" value="Transcribed_RNA"/>
</dbReference>
<proteinExistence type="predicted"/>
<evidence type="ECO:0000313" key="1">
    <source>
        <dbReference type="EMBL" id="JAD15625.1"/>
    </source>
</evidence>
<name>A0A0A8XSK9_ARUDO</name>
<protein>
    <submittedName>
        <fullName evidence="1">Uncharacterized protein</fullName>
    </submittedName>
</protein>
<sequence>MEFQGILWLKNLETVLYSRAAVSNSFHIISLTLSIYQKKSQHNQVFFEQGASLISCCMI</sequence>